<name>A0AAW5BWD8_9FIRM</name>
<dbReference type="RefSeq" id="WP_165642949.1">
    <property type="nucleotide sequence ID" value="NZ_CAXTHN010000015.1"/>
</dbReference>
<comment type="caution">
    <text evidence="2">The sequence shown here is derived from an EMBL/GenBank/DDBJ whole genome shotgun (WGS) entry which is preliminary data.</text>
</comment>
<dbReference type="EMBL" id="JAKNGE010000034">
    <property type="protein sequence ID" value="MCG4748192.1"/>
    <property type="molecule type" value="Genomic_DNA"/>
</dbReference>
<sequence length="47" mass="5183">MHQEKDTAPATNRDCSNDTDHVKKKSCGYVEPLPESSRPRRDGPGGN</sequence>
<accession>A0AAW5BWD8</accession>
<feature type="region of interest" description="Disordered" evidence="1">
    <location>
        <begin position="1"/>
        <end position="47"/>
    </location>
</feature>
<organism evidence="2 3">
    <name type="scientific">Enterocloster aldenensis</name>
    <dbReference type="NCBI Taxonomy" id="358742"/>
    <lineage>
        <taxon>Bacteria</taxon>
        <taxon>Bacillati</taxon>
        <taxon>Bacillota</taxon>
        <taxon>Clostridia</taxon>
        <taxon>Lachnospirales</taxon>
        <taxon>Lachnospiraceae</taxon>
        <taxon>Enterocloster</taxon>
    </lineage>
</organism>
<proteinExistence type="predicted"/>
<feature type="compositionally biased region" description="Basic and acidic residues" evidence="1">
    <location>
        <begin position="37"/>
        <end position="47"/>
    </location>
</feature>
<evidence type="ECO:0000256" key="1">
    <source>
        <dbReference type="SAM" id="MobiDB-lite"/>
    </source>
</evidence>
<dbReference type="AlphaFoldDB" id="A0AAW5BWD8"/>
<gene>
    <name evidence="2" type="ORF">L0N08_22485</name>
</gene>
<evidence type="ECO:0000313" key="2">
    <source>
        <dbReference type="EMBL" id="MCG4748192.1"/>
    </source>
</evidence>
<reference evidence="2" key="1">
    <citation type="submission" date="2022-01" db="EMBL/GenBank/DDBJ databases">
        <title>Collection of gut derived symbiotic bacterial strains cultured from healthy donors.</title>
        <authorList>
            <person name="Lin H."/>
            <person name="Kohout C."/>
            <person name="Waligurski E."/>
            <person name="Pamer E.G."/>
        </authorList>
    </citation>
    <scope>NUCLEOTIDE SEQUENCE</scope>
    <source>
        <strain evidence="2">DFI.6.55</strain>
    </source>
</reference>
<dbReference type="Proteomes" id="UP001299608">
    <property type="component" value="Unassembled WGS sequence"/>
</dbReference>
<evidence type="ECO:0000313" key="3">
    <source>
        <dbReference type="Proteomes" id="UP001299608"/>
    </source>
</evidence>
<protein>
    <submittedName>
        <fullName evidence="2">Uncharacterized protein</fullName>
    </submittedName>
</protein>